<organism evidence="2 3">
    <name type="scientific">Coprinellus micaceus</name>
    <name type="common">Glistening ink-cap mushroom</name>
    <name type="synonym">Coprinus micaceus</name>
    <dbReference type="NCBI Taxonomy" id="71717"/>
    <lineage>
        <taxon>Eukaryota</taxon>
        <taxon>Fungi</taxon>
        <taxon>Dikarya</taxon>
        <taxon>Basidiomycota</taxon>
        <taxon>Agaricomycotina</taxon>
        <taxon>Agaricomycetes</taxon>
        <taxon>Agaricomycetidae</taxon>
        <taxon>Agaricales</taxon>
        <taxon>Agaricineae</taxon>
        <taxon>Psathyrellaceae</taxon>
        <taxon>Coprinellus</taxon>
    </lineage>
</organism>
<sequence length="237" mass="26333">MSGNTLATRVGREATIDSSQSKGRPELEVWLRTDYRSTRSCSGQGACLEAQSLPNLSSFNDPRPSKGVDLWDAFESFLSPSLTRKIVEKSGTERLISGPSSAPLRSSFARTANMVGLAPTSEPCRTCRSELAPPQWKRRERKCLNFEIKAEFGHAGPTAKAARIHKDTAGMFIVGSRSLVTDRYFKMRVNSMWGRGTRFLRRHHKKDGLSEDGKVSKWDTMAAQINQTALEVPQLAK</sequence>
<protein>
    <submittedName>
        <fullName evidence="2">Uncharacterized protein</fullName>
    </submittedName>
</protein>
<accession>A0A4Y7THT0</accession>
<evidence type="ECO:0000313" key="2">
    <source>
        <dbReference type="EMBL" id="TEB33514.1"/>
    </source>
</evidence>
<evidence type="ECO:0000313" key="3">
    <source>
        <dbReference type="Proteomes" id="UP000298030"/>
    </source>
</evidence>
<dbReference type="AlphaFoldDB" id="A0A4Y7THT0"/>
<keyword evidence="3" id="KW-1185">Reference proteome</keyword>
<reference evidence="2 3" key="1">
    <citation type="journal article" date="2019" name="Nat. Ecol. Evol.">
        <title>Megaphylogeny resolves global patterns of mushroom evolution.</title>
        <authorList>
            <person name="Varga T."/>
            <person name="Krizsan K."/>
            <person name="Foldi C."/>
            <person name="Dima B."/>
            <person name="Sanchez-Garcia M."/>
            <person name="Sanchez-Ramirez S."/>
            <person name="Szollosi G.J."/>
            <person name="Szarkandi J.G."/>
            <person name="Papp V."/>
            <person name="Albert L."/>
            <person name="Andreopoulos W."/>
            <person name="Angelini C."/>
            <person name="Antonin V."/>
            <person name="Barry K.W."/>
            <person name="Bougher N.L."/>
            <person name="Buchanan P."/>
            <person name="Buyck B."/>
            <person name="Bense V."/>
            <person name="Catcheside P."/>
            <person name="Chovatia M."/>
            <person name="Cooper J."/>
            <person name="Damon W."/>
            <person name="Desjardin D."/>
            <person name="Finy P."/>
            <person name="Geml J."/>
            <person name="Haridas S."/>
            <person name="Hughes K."/>
            <person name="Justo A."/>
            <person name="Karasinski D."/>
            <person name="Kautmanova I."/>
            <person name="Kiss B."/>
            <person name="Kocsube S."/>
            <person name="Kotiranta H."/>
            <person name="LaButti K.M."/>
            <person name="Lechner B.E."/>
            <person name="Liimatainen K."/>
            <person name="Lipzen A."/>
            <person name="Lukacs Z."/>
            <person name="Mihaltcheva S."/>
            <person name="Morgado L.N."/>
            <person name="Niskanen T."/>
            <person name="Noordeloos M.E."/>
            <person name="Ohm R.A."/>
            <person name="Ortiz-Santana B."/>
            <person name="Ovrebo C."/>
            <person name="Racz N."/>
            <person name="Riley R."/>
            <person name="Savchenko A."/>
            <person name="Shiryaev A."/>
            <person name="Soop K."/>
            <person name="Spirin V."/>
            <person name="Szebenyi C."/>
            <person name="Tomsovsky M."/>
            <person name="Tulloss R.E."/>
            <person name="Uehling J."/>
            <person name="Grigoriev I.V."/>
            <person name="Vagvolgyi C."/>
            <person name="Papp T."/>
            <person name="Martin F.M."/>
            <person name="Miettinen O."/>
            <person name="Hibbett D.S."/>
            <person name="Nagy L.G."/>
        </authorList>
    </citation>
    <scope>NUCLEOTIDE SEQUENCE [LARGE SCALE GENOMIC DNA]</scope>
    <source>
        <strain evidence="2 3">FP101781</strain>
    </source>
</reference>
<name>A0A4Y7THT0_COPMI</name>
<dbReference type="Proteomes" id="UP000298030">
    <property type="component" value="Unassembled WGS sequence"/>
</dbReference>
<gene>
    <name evidence="2" type="ORF">FA13DRAFT_1773175</name>
</gene>
<proteinExistence type="predicted"/>
<feature type="region of interest" description="Disordered" evidence="1">
    <location>
        <begin position="1"/>
        <end position="23"/>
    </location>
</feature>
<evidence type="ECO:0000256" key="1">
    <source>
        <dbReference type="SAM" id="MobiDB-lite"/>
    </source>
</evidence>
<dbReference type="EMBL" id="QPFP01000012">
    <property type="protein sequence ID" value="TEB33514.1"/>
    <property type="molecule type" value="Genomic_DNA"/>
</dbReference>
<comment type="caution">
    <text evidence="2">The sequence shown here is derived from an EMBL/GenBank/DDBJ whole genome shotgun (WGS) entry which is preliminary data.</text>
</comment>